<evidence type="ECO:0000313" key="3">
    <source>
        <dbReference type="EMBL" id="GAA1765443.1"/>
    </source>
</evidence>
<evidence type="ECO:0000256" key="2">
    <source>
        <dbReference type="SAM" id="SignalP"/>
    </source>
</evidence>
<evidence type="ECO:0000256" key="1">
    <source>
        <dbReference type="SAM" id="MobiDB-lite"/>
    </source>
</evidence>
<proteinExistence type="predicted"/>
<comment type="caution">
    <text evidence="3">The sequence shown here is derived from an EMBL/GenBank/DDBJ whole genome shotgun (WGS) entry which is preliminary data.</text>
</comment>
<feature type="region of interest" description="Disordered" evidence="1">
    <location>
        <begin position="25"/>
        <end position="130"/>
    </location>
</feature>
<sequence length="130" mass="13498">MNTTRLPHSLAAAAIVGLALSGCATTQAAAPDPAPQRAPSAQLDSAAAILQNDNDPRGYHGLASISGMTGMPTQTSESSTPPPTPRVNDNDPRGHHRLPAIEGADGFGVPAPRMCDVDPRGHHVLSRLRR</sequence>
<accession>A0ABP4X1E5</accession>
<name>A0ABP4X1E5_9MICO</name>
<evidence type="ECO:0000313" key="4">
    <source>
        <dbReference type="Proteomes" id="UP001500506"/>
    </source>
</evidence>
<evidence type="ECO:0008006" key="5">
    <source>
        <dbReference type="Google" id="ProtNLM"/>
    </source>
</evidence>
<organism evidence="3 4">
    <name type="scientific">Agromyces humatus</name>
    <dbReference type="NCBI Taxonomy" id="279573"/>
    <lineage>
        <taxon>Bacteria</taxon>
        <taxon>Bacillati</taxon>
        <taxon>Actinomycetota</taxon>
        <taxon>Actinomycetes</taxon>
        <taxon>Micrococcales</taxon>
        <taxon>Microbacteriaceae</taxon>
        <taxon>Agromyces</taxon>
    </lineage>
</organism>
<keyword evidence="4" id="KW-1185">Reference proteome</keyword>
<reference evidence="4" key="1">
    <citation type="journal article" date="2019" name="Int. J. Syst. Evol. Microbiol.">
        <title>The Global Catalogue of Microorganisms (GCM) 10K type strain sequencing project: providing services to taxonomists for standard genome sequencing and annotation.</title>
        <authorList>
            <consortium name="The Broad Institute Genomics Platform"/>
            <consortium name="The Broad Institute Genome Sequencing Center for Infectious Disease"/>
            <person name="Wu L."/>
            <person name="Ma J."/>
        </authorList>
    </citation>
    <scope>NUCLEOTIDE SEQUENCE [LARGE SCALE GENOMIC DNA]</scope>
    <source>
        <strain evidence="4">JCM 14319</strain>
    </source>
</reference>
<feature type="compositionally biased region" description="Low complexity" evidence="1">
    <location>
        <begin position="25"/>
        <end position="42"/>
    </location>
</feature>
<dbReference type="Proteomes" id="UP001500506">
    <property type="component" value="Unassembled WGS sequence"/>
</dbReference>
<dbReference type="RefSeq" id="WP_232498643.1">
    <property type="nucleotide sequence ID" value="NZ_BAAANH010000005.1"/>
</dbReference>
<keyword evidence="2" id="KW-0732">Signal</keyword>
<gene>
    <name evidence="3" type="ORF">GCM10009747_27040</name>
</gene>
<protein>
    <recommendedName>
        <fullName evidence="5">Lipoprotein</fullName>
    </recommendedName>
</protein>
<dbReference type="EMBL" id="BAAANH010000005">
    <property type="protein sequence ID" value="GAA1765443.1"/>
    <property type="molecule type" value="Genomic_DNA"/>
</dbReference>
<dbReference type="PROSITE" id="PS51257">
    <property type="entry name" value="PROKAR_LIPOPROTEIN"/>
    <property type="match status" value="1"/>
</dbReference>
<feature type="chain" id="PRO_5046964826" description="Lipoprotein" evidence="2">
    <location>
        <begin position="29"/>
        <end position="130"/>
    </location>
</feature>
<feature type="signal peptide" evidence="2">
    <location>
        <begin position="1"/>
        <end position="28"/>
    </location>
</feature>